<dbReference type="SUPFAM" id="SSF54637">
    <property type="entry name" value="Thioesterase/thiol ester dehydrase-isomerase"/>
    <property type="match status" value="1"/>
</dbReference>
<keyword evidence="1" id="KW-0275">Fatty acid biosynthesis</keyword>
<keyword evidence="1" id="KW-0378">Hydrolase</keyword>
<comment type="subcellular location">
    <subcellularLocation>
        <location evidence="1">Plastid</location>
        <location evidence="1">Chloroplast</location>
    </subcellularLocation>
</comment>
<dbReference type="InterPro" id="IPR029069">
    <property type="entry name" value="HotDog_dom_sf"/>
</dbReference>
<keyword evidence="1" id="KW-0934">Plastid</keyword>
<protein>
    <recommendedName>
        <fullName evidence="1">Acyl-[acyl-carrier-protein] hydrolase</fullName>
        <ecNumber evidence="1">3.1.2.-</ecNumber>
    </recommendedName>
</protein>
<feature type="domain" description="Acyl-ACP thioesterase N-terminal hotdog" evidence="2">
    <location>
        <begin position="18"/>
        <end position="41"/>
    </location>
</feature>
<organism evidence="3 4">
    <name type="scientific">Vitis vinifera</name>
    <name type="common">Grape</name>
    <dbReference type="NCBI Taxonomy" id="29760"/>
    <lineage>
        <taxon>Eukaryota</taxon>
        <taxon>Viridiplantae</taxon>
        <taxon>Streptophyta</taxon>
        <taxon>Embryophyta</taxon>
        <taxon>Tracheophyta</taxon>
        <taxon>Spermatophyta</taxon>
        <taxon>Magnoliopsida</taxon>
        <taxon>eudicotyledons</taxon>
        <taxon>Gunneridae</taxon>
        <taxon>Pentapetalae</taxon>
        <taxon>rosids</taxon>
        <taxon>Vitales</taxon>
        <taxon>Vitaceae</taxon>
        <taxon>Viteae</taxon>
        <taxon>Vitis</taxon>
    </lineage>
</organism>
<comment type="similarity">
    <text evidence="1">Belongs to the acyl-ACP thioesterase family.</text>
</comment>
<comment type="function">
    <text evidence="1">Plays an essential role in chain termination during de novo fatty acid synthesis.</text>
</comment>
<keyword evidence="1" id="KW-0443">Lipid metabolism</keyword>
<keyword evidence="1" id="KW-0444">Lipid biosynthesis</keyword>
<dbReference type="EC" id="3.1.2.-" evidence="1"/>
<dbReference type="GO" id="GO:0009507">
    <property type="term" value="C:chloroplast"/>
    <property type="evidence" value="ECO:0007669"/>
    <property type="project" value="UniProtKB-SubCell"/>
</dbReference>
<gene>
    <name evidence="3" type="primary">FATA_3</name>
    <name evidence="3" type="ORF">CK203_108815</name>
</gene>
<dbReference type="Pfam" id="PF01643">
    <property type="entry name" value="Acyl-ACP_TE"/>
    <property type="match status" value="1"/>
</dbReference>
<evidence type="ECO:0000259" key="2">
    <source>
        <dbReference type="Pfam" id="PF01643"/>
    </source>
</evidence>
<dbReference type="Gene3D" id="3.10.129.10">
    <property type="entry name" value="Hotdog Thioesterase"/>
    <property type="match status" value="1"/>
</dbReference>
<dbReference type="InterPro" id="IPR002864">
    <property type="entry name" value="Acyl-ACP_thioesterase_NHD"/>
</dbReference>
<name>A0A438CE21_VITVI</name>
<dbReference type="AlphaFoldDB" id="A0A438CE21"/>
<sequence>MLAFSVTFIEILSGKYGVKWVMMNQDTRRLQKVSDDVRDEFLIYCPQELR</sequence>
<dbReference type="Proteomes" id="UP000288805">
    <property type="component" value="Unassembled WGS sequence"/>
</dbReference>
<proteinExistence type="inferred from homology"/>
<dbReference type="EMBL" id="QGNW01002293">
    <property type="protein sequence ID" value="RVW21426.1"/>
    <property type="molecule type" value="Genomic_DNA"/>
</dbReference>
<keyword evidence="1" id="KW-0276">Fatty acid metabolism</keyword>
<evidence type="ECO:0000313" key="3">
    <source>
        <dbReference type="EMBL" id="RVW21426.1"/>
    </source>
</evidence>
<evidence type="ECO:0000313" key="4">
    <source>
        <dbReference type="Proteomes" id="UP000288805"/>
    </source>
</evidence>
<dbReference type="GO" id="GO:0006633">
    <property type="term" value="P:fatty acid biosynthetic process"/>
    <property type="evidence" value="ECO:0007669"/>
    <property type="project" value="UniProtKB-KW"/>
</dbReference>
<dbReference type="GO" id="GO:0016790">
    <property type="term" value="F:thiolester hydrolase activity"/>
    <property type="evidence" value="ECO:0007669"/>
    <property type="project" value="InterPro"/>
</dbReference>
<reference evidence="3 4" key="1">
    <citation type="journal article" date="2018" name="PLoS Genet.">
        <title>Population sequencing reveals clonal diversity and ancestral inbreeding in the grapevine cultivar Chardonnay.</title>
        <authorList>
            <person name="Roach M.J."/>
            <person name="Johnson D.L."/>
            <person name="Bohlmann J."/>
            <person name="van Vuuren H.J."/>
            <person name="Jones S.J."/>
            <person name="Pretorius I.S."/>
            <person name="Schmidt S.A."/>
            <person name="Borneman A.R."/>
        </authorList>
    </citation>
    <scope>NUCLEOTIDE SEQUENCE [LARGE SCALE GENOMIC DNA]</scope>
    <source>
        <strain evidence="4">cv. Chardonnay</strain>
        <tissue evidence="3">Leaf</tissue>
    </source>
</reference>
<comment type="caution">
    <text evidence="3">The sequence shown here is derived from an EMBL/GenBank/DDBJ whole genome shotgun (WGS) entry which is preliminary data.</text>
</comment>
<keyword evidence="1" id="KW-0150">Chloroplast</keyword>
<accession>A0A438CE21</accession>
<evidence type="ECO:0000256" key="1">
    <source>
        <dbReference type="RuleBase" id="RU363096"/>
    </source>
</evidence>